<dbReference type="Proteomes" id="UP000013941">
    <property type="component" value="Chromosome"/>
</dbReference>
<dbReference type="KEGG" id="nzs:SLY_0196"/>
<dbReference type="AlphaFoldDB" id="R4RZZ8"/>
<organism evidence="1 2">
    <name type="scientific">Strawberry lethal yellows phytoplasma (CPA) str. NZSb11</name>
    <dbReference type="NCBI Taxonomy" id="980422"/>
    <lineage>
        <taxon>Bacteria</taxon>
        <taxon>Bacillati</taxon>
        <taxon>Mycoplasmatota</taxon>
        <taxon>Mollicutes</taxon>
        <taxon>Acholeplasmatales</taxon>
        <taxon>Acholeplasmataceae</taxon>
        <taxon>Candidatus Phytoplasma</taxon>
        <taxon>16SrXII (Stolbur group)</taxon>
    </lineage>
</organism>
<accession>R4RZZ8</accession>
<sequence>MVNFFCEISYQKNLTKTIKDLKQLVNFHFDSFK</sequence>
<keyword evidence="2" id="KW-1185">Reference proteome</keyword>
<protein>
    <submittedName>
        <fullName evidence="1">Uncharacterized protein</fullName>
    </submittedName>
</protein>
<evidence type="ECO:0000313" key="1">
    <source>
        <dbReference type="EMBL" id="AGL90119.1"/>
    </source>
</evidence>
<gene>
    <name evidence="1" type="ORF">SLY_0196</name>
</gene>
<dbReference type="EMBL" id="CP002548">
    <property type="protein sequence ID" value="AGL90119.1"/>
    <property type="molecule type" value="Genomic_DNA"/>
</dbReference>
<dbReference type="HOGENOM" id="CLU_3384064_0_0_14"/>
<evidence type="ECO:0000313" key="2">
    <source>
        <dbReference type="Proteomes" id="UP000013941"/>
    </source>
</evidence>
<proteinExistence type="predicted"/>
<name>R4RZZ8_PHYAS</name>
<reference evidence="1 2" key="1">
    <citation type="journal article" date="2013" name="BMC Genomics">
        <title>Comparison of the complete genome sequence of two closely related isolates of 'Candidatus Phytoplasma australiense' reveals genome plasticity.</title>
        <authorList>
            <person name="Andersen M.T."/>
            <person name="Liefting L.W."/>
            <person name="Havukkala I."/>
            <person name="Beever R.E."/>
        </authorList>
    </citation>
    <scope>NUCLEOTIDE SEQUENCE [LARGE SCALE GENOMIC DNA]</scope>
    <source>
        <strain evidence="1 2">NZSb11</strain>
    </source>
</reference>